<feature type="chain" id="PRO_5020727222" evidence="1">
    <location>
        <begin position="22"/>
        <end position="249"/>
    </location>
</feature>
<dbReference type="OrthoDB" id="622552at2"/>
<feature type="signal peptide" evidence="1">
    <location>
        <begin position="1"/>
        <end position="21"/>
    </location>
</feature>
<dbReference type="Proteomes" id="UP000294535">
    <property type="component" value="Unassembled WGS sequence"/>
</dbReference>
<dbReference type="AlphaFoldDB" id="A0A4R6T5W0"/>
<protein>
    <submittedName>
        <fullName evidence="2">Uncharacterized protein DUF2219</fullName>
    </submittedName>
</protein>
<dbReference type="InterPro" id="IPR037107">
    <property type="entry name" value="Put_OMP_sf"/>
</dbReference>
<evidence type="ECO:0000313" key="3">
    <source>
        <dbReference type="Proteomes" id="UP000294535"/>
    </source>
</evidence>
<reference evidence="2 3" key="1">
    <citation type="submission" date="2019-03" db="EMBL/GenBank/DDBJ databases">
        <title>Genomic Encyclopedia of Type Strains, Phase III (KMG-III): the genomes of soil and plant-associated and newly described type strains.</title>
        <authorList>
            <person name="Whitman W."/>
        </authorList>
    </citation>
    <scope>NUCLEOTIDE SEQUENCE [LARGE SCALE GENOMIC DNA]</scope>
    <source>
        <strain evidence="2 3">CECT 8446</strain>
    </source>
</reference>
<keyword evidence="1" id="KW-0732">Signal</keyword>
<proteinExistence type="predicted"/>
<dbReference type="RefSeq" id="WP_133555395.1">
    <property type="nucleotide sequence ID" value="NZ_SNYF01000006.1"/>
</dbReference>
<name>A0A4R6T5W0_9BACT</name>
<evidence type="ECO:0000256" key="1">
    <source>
        <dbReference type="SAM" id="SignalP"/>
    </source>
</evidence>
<accession>A0A4R6T5W0</accession>
<keyword evidence="3" id="KW-1185">Reference proteome</keyword>
<dbReference type="EMBL" id="SNYF01000006">
    <property type="protein sequence ID" value="TDQ17394.1"/>
    <property type="molecule type" value="Genomic_DNA"/>
</dbReference>
<comment type="caution">
    <text evidence="2">The sequence shown here is derived from an EMBL/GenBank/DDBJ whole genome shotgun (WGS) entry which is preliminary data.</text>
</comment>
<gene>
    <name evidence="2" type="ORF">DFQ04_2047</name>
</gene>
<dbReference type="InterPro" id="IPR018707">
    <property type="entry name" value="LpxR"/>
</dbReference>
<organism evidence="2 3">
    <name type="scientific">Algoriphagus boseongensis</name>
    <dbReference type="NCBI Taxonomy" id="1442587"/>
    <lineage>
        <taxon>Bacteria</taxon>
        <taxon>Pseudomonadati</taxon>
        <taxon>Bacteroidota</taxon>
        <taxon>Cytophagia</taxon>
        <taxon>Cytophagales</taxon>
        <taxon>Cyclobacteriaceae</taxon>
        <taxon>Algoriphagus</taxon>
    </lineage>
</organism>
<evidence type="ECO:0000313" key="2">
    <source>
        <dbReference type="EMBL" id="TDQ17394.1"/>
    </source>
</evidence>
<dbReference type="Gene3D" id="2.40.128.140">
    <property type="entry name" value="Outer membrane protein"/>
    <property type="match status" value="1"/>
</dbReference>
<dbReference type="Pfam" id="PF09982">
    <property type="entry name" value="LpxR"/>
    <property type="match status" value="1"/>
</dbReference>
<sequence length="249" mass="27973">MKAFYLFFISFNLFFCLSAFGENDSIRRSQITVILDNDAYVPGRLDRYYSNGISIGFHHYLKEGKSISFRLGKEMYTPDLRKTGFATEFDRPYAGMVFGELAKQWRKERWFLEAEGMLGILGPSSGVSQLHYWFHDKFGFPRPEGWETQLGDAALFNLSFSSIYHVAGNSTLDFNLYGNVAAGNWNQNISFGPILRFGKLLPFSVSQLTGSRVGVSGKGLEQYFQLGIVGIKSFWEGSVDGGNFGVKSG</sequence>